<feature type="non-terminal residue" evidence="1">
    <location>
        <position position="23"/>
    </location>
</feature>
<dbReference type="AlphaFoldDB" id="A0A381Y951"/>
<protein>
    <submittedName>
        <fullName evidence="1">Uncharacterized protein</fullName>
    </submittedName>
</protein>
<dbReference type="EMBL" id="UINC01017670">
    <property type="protein sequence ID" value="SVA73534.1"/>
    <property type="molecule type" value="Genomic_DNA"/>
</dbReference>
<accession>A0A381Y951</accession>
<gene>
    <name evidence="1" type="ORF">METZ01_LOCUS126388</name>
</gene>
<evidence type="ECO:0000313" key="1">
    <source>
        <dbReference type="EMBL" id="SVA73534.1"/>
    </source>
</evidence>
<proteinExistence type="predicted"/>
<name>A0A381Y951_9ZZZZ</name>
<organism evidence="1">
    <name type="scientific">marine metagenome</name>
    <dbReference type="NCBI Taxonomy" id="408172"/>
    <lineage>
        <taxon>unclassified sequences</taxon>
        <taxon>metagenomes</taxon>
        <taxon>ecological metagenomes</taxon>
    </lineage>
</organism>
<feature type="non-terminal residue" evidence="1">
    <location>
        <position position="1"/>
    </location>
</feature>
<sequence length="23" mass="2643">LPQPSKLMIPVRFRLPAPALRKN</sequence>
<reference evidence="1" key="1">
    <citation type="submission" date="2018-05" db="EMBL/GenBank/DDBJ databases">
        <authorList>
            <person name="Lanie J.A."/>
            <person name="Ng W.-L."/>
            <person name="Kazmierczak K.M."/>
            <person name="Andrzejewski T.M."/>
            <person name="Davidsen T.M."/>
            <person name="Wayne K.J."/>
            <person name="Tettelin H."/>
            <person name="Glass J.I."/>
            <person name="Rusch D."/>
            <person name="Podicherti R."/>
            <person name="Tsui H.-C.T."/>
            <person name="Winkler M.E."/>
        </authorList>
    </citation>
    <scope>NUCLEOTIDE SEQUENCE</scope>
</reference>